<dbReference type="Pfam" id="PF01636">
    <property type="entry name" value="APH"/>
    <property type="match status" value="1"/>
</dbReference>
<evidence type="ECO:0000259" key="1">
    <source>
        <dbReference type="Pfam" id="PF01636"/>
    </source>
</evidence>
<name>A0ABV5X1E9_9MICO</name>
<accession>A0ABV5X1E9</accession>
<reference evidence="2 3" key="1">
    <citation type="submission" date="2024-09" db="EMBL/GenBank/DDBJ databases">
        <authorList>
            <person name="Sun Q."/>
            <person name="Mori K."/>
        </authorList>
    </citation>
    <scope>NUCLEOTIDE SEQUENCE [LARGE SCALE GENOMIC DNA]</scope>
    <source>
        <strain evidence="2 3">JCM 11683</strain>
    </source>
</reference>
<dbReference type="InterPro" id="IPR041726">
    <property type="entry name" value="ACAD10_11_N"/>
</dbReference>
<gene>
    <name evidence="2" type="ORF">ACFFN1_05030</name>
</gene>
<proteinExistence type="predicted"/>
<dbReference type="InterPro" id="IPR052898">
    <property type="entry name" value="ACAD10-like"/>
</dbReference>
<dbReference type="EMBL" id="JBHMAU010000038">
    <property type="protein sequence ID" value="MFB9775774.1"/>
    <property type="molecule type" value="Genomic_DNA"/>
</dbReference>
<dbReference type="CDD" id="cd05154">
    <property type="entry name" value="ACAD10_11_N-like"/>
    <property type="match status" value="1"/>
</dbReference>
<dbReference type="SUPFAM" id="SSF56112">
    <property type="entry name" value="Protein kinase-like (PK-like)"/>
    <property type="match status" value="1"/>
</dbReference>
<dbReference type="Proteomes" id="UP001589707">
    <property type="component" value="Unassembled WGS sequence"/>
</dbReference>
<dbReference type="Gene3D" id="3.90.1200.10">
    <property type="match status" value="1"/>
</dbReference>
<dbReference type="RefSeq" id="WP_376839193.1">
    <property type="nucleotide sequence ID" value="NZ_JBHMAU010000038.1"/>
</dbReference>
<evidence type="ECO:0000313" key="2">
    <source>
        <dbReference type="EMBL" id="MFB9775774.1"/>
    </source>
</evidence>
<dbReference type="Gene3D" id="3.30.200.20">
    <property type="entry name" value="Phosphorylase Kinase, domain 1"/>
    <property type="match status" value="1"/>
</dbReference>
<dbReference type="PANTHER" id="PTHR47829">
    <property type="entry name" value="HYDROLASE, PUTATIVE (AFU_ORTHOLOGUE AFUA_1G12880)-RELATED"/>
    <property type="match status" value="1"/>
</dbReference>
<dbReference type="PANTHER" id="PTHR47829:SF1">
    <property type="entry name" value="HAD FAMILY PHOSPHATASE"/>
    <property type="match status" value="1"/>
</dbReference>
<comment type="caution">
    <text evidence="2">The sequence shown here is derived from an EMBL/GenBank/DDBJ whole genome shotgun (WGS) entry which is preliminary data.</text>
</comment>
<feature type="domain" description="Aminoglycoside phosphotransferase" evidence="1">
    <location>
        <begin position="43"/>
        <end position="260"/>
    </location>
</feature>
<protein>
    <submittedName>
        <fullName evidence="2">Phosphotransferase family protein</fullName>
    </submittedName>
</protein>
<dbReference type="InterPro" id="IPR011009">
    <property type="entry name" value="Kinase-like_dom_sf"/>
</dbReference>
<evidence type="ECO:0000313" key="3">
    <source>
        <dbReference type="Proteomes" id="UP001589707"/>
    </source>
</evidence>
<sequence length="353" mass="38162">MVDTEQQPAARSGVPAGIDAVRVGAWIAEHHGADPGRLSYEVMSVGRSNLTYTVRCDGEPRWVLRRPPLGHTGGSAHNVAREGRIMAALKDTDVPVVNVLDIVDDGNVLDVPFVFMDHCPGFPLNTPADLARIPAGQRRQTAFNLVDSLAAIHRVDIDAVGLGDLRRPGGFVERQLRRWLGQYEAITTRDLPAIREVHAELVARMPDDSQAAVGLVHGDFKPNNAIFTPAGEIAAVVDWELSAIGEVVTDLGYLVAMLYSDPNLTHIWVPSVADGFPEKSALIARYEETAGREAAHVDYYAGFALWKLACISEGVYTRILKGQMGDTGFDPEQAGQGVEELALAGLDLITGSR</sequence>
<organism evidence="2 3">
    <name type="scientific">Brevibacterium otitidis</name>
    <dbReference type="NCBI Taxonomy" id="53364"/>
    <lineage>
        <taxon>Bacteria</taxon>
        <taxon>Bacillati</taxon>
        <taxon>Actinomycetota</taxon>
        <taxon>Actinomycetes</taxon>
        <taxon>Micrococcales</taxon>
        <taxon>Brevibacteriaceae</taxon>
        <taxon>Brevibacterium</taxon>
    </lineage>
</organism>
<dbReference type="InterPro" id="IPR002575">
    <property type="entry name" value="Aminoglycoside_PTrfase"/>
</dbReference>
<keyword evidence="3" id="KW-1185">Reference proteome</keyword>